<evidence type="ECO:0000256" key="5">
    <source>
        <dbReference type="ARBA" id="ARBA00022982"/>
    </source>
</evidence>
<feature type="region of interest" description="Disordered" evidence="9">
    <location>
        <begin position="80"/>
        <end position="99"/>
    </location>
</feature>
<evidence type="ECO:0000256" key="7">
    <source>
        <dbReference type="ARBA" id="ARBA00031244"/>
    </source>
</evidence>
<feature type="binding site" description="covalent" evidence="8">
    <location>
        <position position="37"/>
    </location>
    <ligand>
        <name>heme c</name>
        <dbReference type="ChEBI" id="CHEBI:61717"/>
    </ligand>
</feature>
<evidence type="ECO:0000256" key="4">
    <source>
        <dbReference type="ARBA" id="ARBA00022723"/>
    </source>
</evidence>
<evidence type="ECO:0000256" key="9">
    <source>
        <dbReference type="SAM" id="MobiDB-lite"/>
    </source>
</evidence>
<evidence type="ECO:0000256" key="3">
    <source>
        <dbReference type="ARBA" id="ARBA00022617"/>
    </source>
</evidence>
<keyword evidence="2" id="KW-0813">Transport</keyword>
<protein>
    <recommendedName>
        <fullName evidence="1">Cytochrome c-551</fullName>
    </recommendedName>
    <alternativeName>
        <fullName evidence="7">Cytochrome c551</fullName>
    </alternativeName>
</protein>
<keyword evidence="3 8" id="KW-0349">Heme</keyword>
<evidence type="ECO:0000313" key="12">
    <source>
        <dbReference type="EMBL" id="APE30457.1"/>
    </source>
</evidence>
<gene>
    <name evidence="12" type="ORF">BOX17_05485</name>
</gene>
<keyword evidence="4 8" id="KW-0479">Metal-binding</keyword>
<dbReference type="InterPro" id="IPR036909">
    <property type="entry name" value="Cyt_c-like_dom_sf"/>
</dbReference>
<dbReference type="Proteomes" id="UP000181985">
    <property type="component" value="Chromosome"/>
</dbReference>
<evidence type="ECO:0000256" key="6">
    <source>
        <dbReference type="ARBA" id="ARBA00023004"/>
    </source>
</evidence>
<reference evidence="13" key="1">
    <citation type="submission" date="2016-11" db="EMBL/GenBank/DDBJ databases">
        <title>Halolamina sediminis sp. nov., an extremely halophilic archaeon isolated from solar salt.</title>
        <authorList>
            <person name="Koh H.-W."/>
            <person name="Rani S."/>
            <person name="Park S.-J."/>
        </authorList>
    </citation>
    <scope>NUCLEOTIDE SEQUENCE [LARGE SCALE GENOMIC DNA]</scope>
    <source>
        <strain evidence="13">Hb3</strain>
    </source>
</reference>
<accession>A0A1J0VEK5</accession>
<dbReference type="Gene3D" id="1.10.760.10">
    <property type="entry name" value="Cytochrome c-like domain"/>
    <property type="match status" value="1"/>
</dbReference>
<keyword evidence="5" id="KW-0249">Electron transport</keyword>
<dbReference type="OrthoDB" id="9814063at2"/>
<dbReference type="Pfam" id="PF00034">
    <property type="entry name" value="Cytochrom_C"/>
    <property type="match status" value="1"/>
</dbReference>
<dbReference type="RefSeq" id="WP_071942539.1">
    <property type="nucleotide sequence ID" value="NZ_CP018139.1"/>
</dbReference>
<dbReference type="GO" id="GO:0005506">
    <property type="term" value="F:iron ion binding"/>
    <property type="evidence" value="ECO:0007669"/>
    <property type="project" value="InterPro"/>
</dbReference>
<dbReference type="PROSITE" id="PS51007">
    <property type="entry name" value="CYTC"/>
    <property type="match status" value="1"/>
</dbReference>
<keyword evidence="10" id="KW-0732">Signal</keyword>
<organism evidence="12 13">
    <name type="scientific">Halomonas aestuarii</name>
    <dbReference type="NCBI Taxonomy" id="1897729"/>
    <lineage>
        <taxon>Bacteria</taxon>
        <taxon>Pseudomonadati</taxon>
        <taxon>Pseudomonadota</taxon>
        <taxon>Gammaproteobacteria</taxon>
        <taxon>Oceanospirillales</taxon>
        <taxon>Halomonadaceae</taxon>
        <taxon>Halomonas</taxon>
    </lineage>
</organism>
<dbReference type="InterPro" id="IPR009056">
    <property type="entry name" value="Cyt_c-like_dom"/>
</dbReference>
<dbReference type="EMBL" id="CP018139">
    <property type="protein sequence ID" value="APE30457.1"/>
    <property type="molecule type" value="Genomic_DNA"/>
</dbReference>
<proteinExistence type="predicted"/>
<dbReference type="KEGG" id="hsi:BOX17_05485"/>
<evidence type="ECO:0000256" key="2">
    <source>
        <dbReference type="ARBA" id="ARBA00022448"/>
    </source>
</evidence>
<dbReference type="InterPro" id="IPR002324">
    <property type="entry name" value="Cyt_c_ID"/>
</dbReference>
<evidence type="ECO:0000256" key="1">
    <source>
        <dbReference type="ARBA" id="ARBA00021020"/>
    </source>
</evidence>
<name>A0A1J0VEK5_9GAMM</name>
<comment type="PTM">
    <text evidence="8">Binds 1 heme c group covalently per subunit.</text>
</comment>
<feature type="domain" description="Cytochrome c" evidence="11">
    <location>
        <begin position="21"/>
        <end position="111"/>
    </location>
</feature>
<feature type="chain" id="PRO_5012023464" description="Cytochrome c-551" evidence="10">
    <location>
        <begin position="23"/>
        <end position="113"/>
    </location>
</feature>
<dbReference type="AlphaFoldDB" id="A0A1J0VEK5"/>
<dbReference type="GO" id="GO:0009055">
    <property type="term" value="F:electron transfer activity"/>
    <property type="evidence" value="ECO:0007669"/>
    <property type="project" value="InterPro"/>
</dbReference>
<feature type="signal peptide" evidence="10">
    <location>
        <begin position="1"/>
        <end position="22"/>
    </location>
</feature>
<evidence type="ECO:0000256" key="10">
    <source>
        <dbReference type="SAM" id="SignalP"/>
    </source>
</evidence>
<keyword evidence="6 8" id="KW-0408">Iron</keyword>
<evidence type="ECO:0000313" key="13">
    <source>
        <dbReference type="Proteomes" id="UP000181985"/>
    </source>
</evidence>
<feature type="binding site" description="covalent" evidence="8">
    <location>
        <position position="86"/>
    </location>
    <ligand>
        <name>heme c</name>
        <dbReference type="ChEBI" id="CHEBI:61717"/>
    </ligand>
</feature>
<sequence>MKTTLLCMALTGPLLVAGSAAADMNGDMMKLAEEKQCLSCHARDDDTPRTPSFTSIAAKYAGGEMRDYLVEVVMTGGEKHWGSATMPEPGERPEVSEEEAGQLVDWILSKHGE</sequence>
<keyword evidence="13" id="KW-1185">Reference proteome</keyword>
<dbReference type="PRINTS" id="PR00606">
    <property type="entry name" value="CYTCHROMECID"/>
</dbReference>
<dbReference type="GO" id="GO:0020037">
    <property type="term" value="F:heme binding"/>
    <property type="evidence" value="ECO:0007669"/>
    <property type="project" value="InterPro"/>
</dbReference>
<evidence type="ECO:0000256" key="8">
    <source>
        <dbReference type="PIRSR" id="PIRSR602324-1"/>
    </source>
</evidence>
<dbReference type="SUPFAM" id="SSF46626">
    <property type="entry name" value="Cytochrome c"/>
    <property type="match status" value="1"/>
</dbReference>
<feature type="binding site" description="covalent" evidence="8">
    <location>
        <position position="41"/>
    </location>
    <ligand>
        <name>heme c</name>
        <dbReference type="ChEBI" id="CHEBI:61717"/>
    </ligand>
</feature>
<evidence type="ECO:0000259" key="11">
    <source>
        <dbReference type="PROSITE" id="PS51007"/>
    </source>
</evidence>